<dbReference type="Proteomes" id="UP001205748">
    <property type="component" value="Unassembled WGS sequence"/>
</dbReference>
<gene>
    <name evidence="3" type="ORF">NSA47_10435</name>
</gene>
<feature type="binding site" evidence="2">
    <location>
        <position position="81"/>
    </location>
    <ligand>
        <name>Zn(2+)</name>
        <dbReference type="ChEBI" id="CHEBI:29105"/>
        <label>1</label>
        <note>catalytic</note>
    </ligand>
</feature>
<feature type="binding site" evidence="2">
    <location>
        <position position="102"/>
    </location>
    <ligand>
        <name>Zn(2+)</name>
        <dbReference type="ChEBI" id="CHEBI:29105"/>
        <label>2</label>
    </ligand>
</feature>
<protein>
    <submittedName>
        <fullName evidence="3">Ketose-bisphosphate aldolase</fullName>
    </submittedName>
</protein>
<accession>A0AAE3KZL0</accession>
<dbReference type="EMBL" id="JANKAS010000009">
    <property type="protein sequence ID" value="MCR1899400.1"/>
    <property type="molecule type" value="Genomic_DNA"/>
</dbReference>
<evidence type="ECO:0000313" key="3">
    <source>
        <dbReference type="EMBL" id="MCR1899400.1"/>
    </source>
</evidence>
<comment type="caution">
    <text evidence="3">The sequence shown here is derived from an EMBL/GenBank/DDBJ whole genome shotgun (WGS) entry which is preliminary data.</text>
</comment>
<dbReference type="PIRSF" id="PIRSF001359">
    <property type="entry name" value="F_bP_aldolase_II"/>
    <property type="match status" value="1"/>
</dbReference>
<dbReference type="SUPFAM" id="SSF51569">
    <property type="entry name" value="Aldolase"/>
    <property type="match status" value="1"/>
</dbReference>
<keyword evidence="2" id="KW-0479">Metal-binding</keyword>
<dbReference type="PANTHER" id="PTHR30304:SF0">
    <property type="entry name" value="D-TAGATOSE-1,6-BISPHOSPHATE ALDOLASE SUBUNIT GATY-RELATED"/>
    <property type="match status" value="1"/>
</dbReference>
<dbReference type="GO" id="GO:0008270">
    <property type="term" value="F:zinc ion binding"/>
    <property type="evidence" value="ECO:0007669"/>
    <property type="project" value="InterPro"/>
</dbReference>
<feature type="binding site" evidence="2">
    <location>
        <position position="208"/>
    </location>
    <ligand>
        <name>Zn(2+)</name>
        <dbReference type="ChEBI" id="CHEBI:29105"/>
        <label>1</label>
        <note>catalytic</note>
    </ligand>
</feature>
<dbReference type="InterPro" id="IPR013785">
    <property type="entry name" value="Aldolase_TIM"/>
</dbReference>
<dbReference type="Pfam" id="PF01116">
    <property type="entry name" value="F_bP_aldolase"/>
    <property type="match status" value="1"/>
</dbReference>
<dbReference type="GO" id="GO:0016832">
    <property type="term" value="F:aldehyde-lyase activity"/>
    <property type="evidence" value="ECO:0007669"/>
    <property type="project" value="InterPro"/>
</dbReference>
<dbReference type="InterPro" id="IPR050246">
    <property type="entry name" value="Class_II_FBP_aldolase"/>
</dbReference>
<feature type="active site" description="Proton donor" evidence="1">
    <location>
        <position position="80"/>
    </location>
</feature>
<keyword evidence="2" id="KW-0862">Zinc</keyword>
<evidence type="ECO:0000256" key="1">
    <source>
        <dbReference type="PIRSR" id="PIRSR001359-1"/>
    </source>
</evidence>
<feature type="binding site" evidence="2">
    <location>
        <position position="132"/>
    </location>
    <ligand>
        <name>Zn(2+)</name>
        <dbReference type="ChEBI" id="CHEBI:29105"/>
        <label>2</label>
    </ligand>
</feature>
<sequence>MLLNLREILSVAKQKSFAIGAFNTTDLALFRAVVEEAEKTNTPAIVQFAPGEFKYATPYFFEYVKKRLESSKTPFALHLDHGKTVEDCIMAIKAGFTSVMFDGSEMSFEDNIKKTKEITDIAHMVNVSVEGEIGTIGTTGNSDEGGVEEVTYTDPKDVVKFVKDTNVDALAIAIGTAHGIYPKGLKPKLQLDLLKEINAVTNIPLVLHGGSDNPNEEIRKACEIGIQKVNISSDIKQEFFKTVLNILNDTGSFMPPKVFNPAIEATKKIVHSKMELFGSLGKANYYK</sequence>
<dbReference type="PANTHER" id="PTHR30304">
    <property type="entry name" value="D-TAGATOSE-1,6-BISPHOSPHATE ALDOLASE"/>
    <property type="match status" value="1"/>
</dbReference>
<feature type="binding site" evidence="2">
    <location>
        <position position="178"/>
    </location>
    <ligand>
        <name>Zn(2+)</name>
        <dbReference type="ChEBI" id="CHEBI:29105"/>
        <label>1</label>
        <note>catalytic</note>
    </ligand>
</feature>
<dbReference type="GO" id="GO:0005975">
    <property type="term" value="P:carbohydrate metabolic process"/>
    <property type="evidence" value="ECO:0007669"/>
    <property type="project" value="InterPro"/>
</dbReference>
<dbReference type="InterPro" id="IPR000771">
    <property type="entry name" value="FBA_II"/>
</dbReference>
<dbReference type="RefSeq" id="WP_257531728.1">
    <property type="nucleotide sequence ID" value="NZ_JANKAS010000009.1"/>
</dbReference>
<evidence type="ECO:0000256" key="2">
    <source>
        <dbReference type="PIRSR" id="PIRSR001359-3"/>
    </source>
</evidence>
<dbReference type="NCBIfam" id="TIGR00167">
    <property type="entry name" value="cbbA"/>
    <property type="match status" value="1"/>
</dbReference>
<comment type="cofactor">
    <cofactor evidence="2">
        <name>Zn(2+)</name>
        <dbReference type="ChEBI" id="CHEBI:29105"/>
    </cofactor>
    <text evidence="2">Binds 2 Zn(2+) ions per subunit. One is catalytic and the other provides a structural contribution.</text>
</comment>
<evidence type="ECO:0000313" key="4">
    <source>
        <dbReference type="Proteomes" id="UP001205748"/>
    </source>
</evidence>
<dbReference type="AlphaFoldDB" id="A0AAE3KZL0"/>
<dbReference type="Gene3D" id="3.20.20.70">
    <property type="entry name" value="Aldolase class I"/>
    <property type="match status" value="1"/>
</dbReference>
<keyword evidence="4" id="KW-1185">Reference proteome</keyword>
<proteinExistence type="predicted"/>
<reference evidence="3" key="1">
    <citation type="submission" date="2022-07" db="EMBL/GenBank/DDBJ databases">
        <title>Enhanced cultured diversity of the mouse gut microbiota enables custom-made synthetic communities.</title>
        <authorList>
            <person name="Afrizal A."/>
        </authorList>
    </citation>
    <scope>NUCLEOTIDE SEQUENCE</scope>
    <source>
        <strain evidence="3">DSM 28593</strain>
    </source>
</reference>
<organism evidence="3 4">
    <name type="scientific">Irregularibacter muris</name>
    <dbReference type="NCBI Taxonomy" id="1796619"/>
    <lineage>
        <taxon>Bacteria</taxon>
        <taxon>Bacillati</taxon>
        <taxon>Bacillota</taxon>
        <taxon>Clostridia</taxon>
        <taxon>Eubacteriales</taxon>
        <taxon>Eubacteriaceae</taxon>
        <taxon>Irregularibacter</taxon>
    </lineage>
</organism>
<name>A0AAE3KZL0_9FIRM</name>
<dbReference type="CDD" id="cd00947">
    <property type="entry name" value="TBP_aldolase_IIB"/>
    <property type="match status" value="1"/>
</dbReference>